<feature type="signal peptide" evidence="1">
    <location>
        <begin position="1"/>
        <end position="19"/>
    </location>
</feature>
<evidence type="ECO:0000313" key="2">
    <source>
        <dbReference type="EMBL" id="MFK7004350.1"/>
    </source>
</evidence>
<keyword evidence="1" id="KW-0732">Signal</keyword>
<keyword evidence="3" id="KW-1185">Reference proteome</keyword>
<accession>A0ABW8PID8</accession>
<dbReference type="Proteomes" id="UP001621713">
    <property type="component" value="Unassembled WGS sequence"/>
</dbReference>
<comment type="caution">
    <text evidence="2">The sequence shown here is derived from an EMBL/GenBank/DDBJ whole genome shotgun (WGS) entry which is preliminary data.</text>
</comment>
<feature type="chain" id="PRO_5046009881" description="EF-hand domain-containing protein" evidence="1">
    <location>
        <begin position="20"/>
        <end position="255"/>
    </location>
</feature>
<dbReference type="EMBL" id="JAZHOJ010000023">
    <property type="protein sequence ID" value="MFK7004350.1"/>
    <property type="molecule type" value="Genomic_DNA"/>
</dbReference>
<evidence type="ECO:0000256" key="1">
    <source>
        <dbReference type="SAM" id="SignalP"/>
    </source>
</evidence>
<dbReference type="RefSeq" id="WP_088466659.1">
    <property type="nucleotide sequence ID" value="NZ_JAZHOJ010000023.1"/>
</dbReference>
<name>A0ABW8PID8_9FLAO</name>
<sequence length="255" mass="30051">MRKFLFIYLTCLFLTPEHAQNSEVNETSPENFSLEGALAIFKTSSSLEEFEKAINEENNNVNNLDLNDDGTIDYITVEDLIEGSDHVIILSALVGNSDKQDIATLNIEKVGDEEAYIQIIGNEDLFDKNTVVEPYNVSEKIIDDKGPSILDLVPTRITVNVWSWPCIRFIYAPGYHIWVSPVRWSIYPRWWKPWRPMNHSVFITHIHKHRFHFHRTRSHIIKPHRRYLSRKKARASFIKPRRAEHHNIREKRHRR</sequence>
<gene>
    <name evidence="2" type="ORF">V3467_10890</name>
</gene>
<evidence type="ECO:0008006" key="4">
    <source>
        <dbReference type="Google" id="ProtNLM"/>
    </source>
</evidence>
<proteinExistence type="predicted"/>
<evidence type="ECO:0000313" key="3">
    <source>
        <dbReference type="Proteomes" id="UP001621713"/>
    </source>
</evidence>
<organism evidence="2 3">
    <name type="scientific">Flavobacterium covae</name>
    <dbReference type="NCBI Taxonomy" id="2906076"/>
    <lineage>
        <taxon>Bacteria</taxon>
        <taxon>Pseudomonadati</taxon>
        <taxon>Bacteroidota</taxon>
        <taxon>Flavobacteriia</taxon>
        <taxon>Flavobacteriales</taxon>
        <taxon>Flavobacteriaceae</taxon>
        <taxon>Flavobacterium</taxon>
    </lineage>
</organism>
<protein>
    <recommendedName>
        <fullName evidence="4">EF-hand domain-containing protein</fullName>
    </recommendedName>
</protein>
<reference evidence="2 3" key="1">
    <citation type="submission" date="2024-02" db="EMBL/GenBank/DDBJ databases">
        <title>Comparative Genomic Analysis of Flavobacterium Species Causing Columnaris Disease of Freshwater Fish in Thailand: Insights into Virulence and Resistance Mechanisms.</title>
        <authorList>
            <person name="Nguyen D."/>
            <person name="Chokmangmeepisarn P."/>
            <person name="Khianchaikhan K."/>
            <person name="Morishita M."/>
            <person name="Bunnoy A."/>
            <person name="Rodkhum C."/>
        </authorList>
    </citation>
    <scope>NUCLEOTIDE SEQUENCE [LARGE SCALE GENOMIC DNA]</scope>
    <source>
        <strain evidence="2 3">PCBSB2203</strain>
    </source>
</reference>